<proteinExistence type="predicted"/>
<gene>
    <name evidence="2" type="ORF">Tci_432405</name>
</gene>
<keyword evidence="1" id="KW-0472">Membrane</keyword>
<evidence type="ECO:0000313" key="2">
    <source>
        <dbReference type="EMBL" id="GEY60431.1"/>
    </source>
</evidence>
<sequence>MSSFVLCVGCGEPLYGFSPCRWCTCERCGINLVNGFCPLCNLRNSCAYDPNPNSFDCPPDSYHPPHPTHETYSGDSCGIDSHLGYDCPPQFLLNYGPEPGYIQNYNSYPHNSPSFPQQCLCCDNCGGLHETFQCQPINRNFYNPNSSGFDQTQPPQFPIIHPPPQETSIKILHDQENVINSVQTFLRKFNRYSFFETPKVLLLDWDRVFEIKDAFGTKQYKPEDIQELFRQLLNDVQNIHEEFAEYINTPGWNRPAFYDDDDDDDVDYTIAITLVLSTEEPVDSLSMGDEHLDIIPATESDEVIKSSVEDLVPIPSESKGISDTICDVHFVNNPTLLKAKDHFEIVINSKDDISSSDDDSLYNENIEYVEASPHDSELVSLEAAEIVIPEVKEIKDDNLHEKLLNVHLLIANIEALKDNFTPSSEFLTKSSSTSPKSFLEETNTFHNSLPEFKNFYFDLKEISSGSTTTHSDISLSEYDSFIFDLSNDQCPSTDRSDLTYEEFADELAHIISPPEYDCFYFRNLPDQGEFMSILNSGIRENLSSTTCVNLPIEDDHSPLLAYVVWIFLAYLTYPLFLLIFTHSGMKIPSFTQASPLIVFIRLSLVYLISVELSRNSILTVVT</sequence>
<keyword evidence="1" id="KW-0812">Transmembrane</keyword>
<evidence type="ECO:0000256" key="1">
    <source>
        <dbReference type="SAM" id="Phobius"/>
    </source>
</evidence>
<dbReference type="AlphaFoldDB" id="A0A699HX25"/>
<protein>
    <submittedName>
        <fullName evidence="2">Pre-mRNA splicing Prp18-interacting factor</fullName>
    </submittedName>
</protein>
<reference evidence="2" key="1">
    <citation type="journal article" date="2019" name="Sci. Rep.">
        <title>Draft genome of Tanacetum cinerariifolium, the natural source of mosquito coil.</title>
        <authorList>
            <person name="Yamashiro T."/>
            <person name="Shiraishi A."/>
            <person name="Satake H."/>
            <person name="Nakayama K."/>
        </authorList>
    </citation>
    <scope>NUCLEOTIDE SEQUENCE</scope>
</reference>
<accession>A0A699HX25</accession>
<keyword evidence="1" id="KW-1133">Transmembrane helix</keyword>
<comment type="caution">
    <text evidence="2">The sequence shown here is derived from an EMBL/GenBank/DDBJ whole genome shotgun (WGS) entry which is preliminary data.</text>
</comment>
<dbReference type="EMBL" id="BKCJ010192809">
    <property type="protein sequence ID" value="GEY60431.1"/>
    <property type="molecule type" value="Genomic_DNA"/>
</dbReference>
<organism evidence="2">
    <name type="scientific">Tanacetum cinerariifolium</name>
    <name type="common">Dalmatian daisy</name>
    <name type="synonym">Chrysanthemum cinerariifolium</name>
    <dbReference type="NCBI Taxonomy" id="118510"/>
    <lineage>
        <taxon>Eukaryota</taxon>
        <taxon>Viridiplantae</taxon>
        <taxon>Streptophyta</taxon>
        <taxon>Embryophyta</taxon>
        <taxon>Tracheophyta</taxon>
        <taxon>Spermatophyta</taxon>
        <taxon>Magnoliopsida</taxon>
        <taxon>eudicotyledons</taxon>
        <taxon>Gunneridae</taxon>
        <taxon>Pentapetalae</taxon>
        <taxon>asterids</taxon>
        <taxon>campanulids</taxon>
        <taxon>Asterales</taxon>
        <taxon>Asteraceae</taxon>
        <taxon>Asteroideae</taxon>
        <taxon>Anthemideae</taxon>
        <taxon>Anthemidinae</taxon>
        <taxon>Tanacetum</taxon>
    </lineage>
</organism>
<name>A0A699HX25_TANCI</name>
<feature type="transmembrane region" description="Helical" evidence="1">
    <location>
        <begin position="559"/>
        <end position="581"/>
    </location>
</feature>